<feature type="region of interest" description="Disordered" evidence="5">
    <location>
        <begin position="1"/>
        <end position="22"/>
    </location>
</feature>
<dbReference type="PANTHER" id="PTHR36460">
    <property type="entry name" value="UPF0132 DOMAIN PROTEIN (AFU_ORTHOLOGUE AFUA_3G10255)"/>
    <property type="match status" value="1"/>
</dbReference>
<dbReference type="Proteomes" id="UP000030693">
    <property type="component" value="Unassembled WGS sequence"/>
</dbReference>
<evidence type="ECO:0000256" key="4">
    <source>
        <dbReference type="ARBA" id="ARBA00023136"/>
    </source>
</evidence>
<evidence type="ECO:0000313" key="8">
    <source>
        <dbReference type="Proteomes" id="UP000030693"/>
    </source>
</evidence>
<dbReference type="GO" id="GO:0016020">
    <property type="term" value="C:membrane"/>
    <property type="evidence" value="ECO:0007669"/>
    <property type="project" value="UniProtKB-SubCell"/>
</dbReference>
<feature type="transmembrane region" description="Helical" evidence="6">
    <location>
        <begin position="133"/>
        <end position="150"/>
    </location>
</feature>
<dbReference type="eggNOG" id="ENOG502S13M">
    <property type="taxonomic scope" value="Eukaryota"/>
</dbReference>
<dbReference type="OrthoDB" id="5546837at2759"/>
<sequence length="175" mass="19489">MSDSYQPLGDSAQPPQYGETVPQTSYYDKEVGFGAQPDQFNDPVLSSAPDDLEAGAPAVGAQRSESRFDTTLGLPLGAEAALCYIFGCLTGAFFLICERKNDYVRFHAWQSCITFGIMLLIHLIFIWSIFSLILIAFDLMLIIFLMYMAHAHADALHRFKIPLIGALAEKWVDEE</sequence>
<dbReference type="OMA" id="CERKNDY"/>
<dbReference type="RefSeq" id="XP_009492235.1">
    <property type="nucleotide sequence ID" value="XM_009493960.1"/>
</dbReference>
<feature type="transmembrane region" description="Helical" evidence="6">
    <location>
        <begin position="76"/>
        <end position="96"/>
    </location>
</feature>
<dbReference type="GeneID" id="20524851"/>
<comment type="subcellular location">
    <subcellularLocation>
        <location evidence="1">Membrane</location>
        <topology evidence="1">Multi-pass membrane protein</topology>
    </subcellularLocation>
</comment>
<evidence type="ECO:0000256" key="5">
    <source>
        <dbReference type="SAM" id="MobiDB-lite"/>
    </source>
</evidence>
<evidence type="ECO:0000256" key="1">
    <source>
        <dbReference type="ARBA" id="ARBA00004141"/>
    </source>
</evidence>
<gene>
    <name evidence="7" type="ORF">H696_00126</name>
</gene>
<keyword evidence="3 6" id="KW-1133">Transmembrane helix</keyword>
<organism evidence="7">
    <name type="scientific">Fonticula alba</name>
    <name type="common">Slime mold</name>
    <dbReference type="NCBI Taxonomy" id="691883"/>
    <lineage>
        <taxon>Eukaryota</taxon>
        <taxon>Rotosphaerida</taxon>
        <taxon>Fonticulaceae</taxon>
        <taxon>Fonticula</taxon>
    </lineage>
</organism>
<feature type="transmembrane region" description="Helical" evidence="6">
    <location>
        <begin position="108"/>
        <end position="127"/>
    </location>
</feature>
<reference evidence="7" key="1">
    <citation type="submission" date="2013-04" db="EMBL/GenBank/DDBJ databases">
        <title>The Genome Sequence of Fonticula alba ATCC 38817.</title>
        <authorList>
            <consortium name="The Broad Institute Genomics Platform"/>
            <person name="Russ C."/>
            <person name="Cuomo C."/>
            <person name="Burger G."/>
            <person name="Gray M.W."/>
            <person name="Holland P.W.H."/>
            <person name="King N."/>
            <person name="Lang F.B.F."/>
            <person name="Roger A.J."/>
            <person name="Ruiz-Trillo I."/>
            <person name="Brown M."/>
            <person name="Walker B."/>
            <person name="Young S."/>
            <person name="Zeng Q."/>
            <person name="Gargeya S."/>
            <person name="Fitzgerald M."/>
            <person name="Haas B."/>
            <person name="Abouelleil A."/>
            <person name="Allen A.W."/>
            <person name="Alvarado L."/>
            <person name="Arachchi H.M."/>
            <person name="Berlin A.M."/>
            <person name="Chapman S.B."/>
            <person name="Gainer-Dewar J."/>
            <person name="Goldberg J."/>
            <person name="Griggs A."/>
            <person name="Gujja S."/>
            <person name="Hansen M."/>
            <person name="Howarth C."/>
            <person name="Imamovic A."/>
            <person name="Ireland A."/>
            <person name="Larimer J."/>
            <person name="McCowan C."/>
            <person name="Murphy C."/>
            <person name="Pearson M."/>
            <person name="Poon T.W."/>
            <person name="Priest M."/>
            <person name="Roberts A."/>
            <person name="Saif S."/>
            <person name="Shea T."/>
            <person name="Sisk P."/>
            <person name="Sykes S."/>
            <person name="Wortman J."/>
            <person name="Nusbaum C."/>
            <person name="Birren B."/>
        </authorList>
    </citation>
    <scope>NUCLEOTIDE SEQUENCE [LARGE SCALE GENOMIC DNA]</scope>
    <source>
        <strain evidence="7">ATCC 38817</strain>
    </source>
</reference>
<dbReference type="EMBL" id="KB932201">
    <property type="protein sequence ID" value="KCV72534.1"/>
    <property type="molecule type" value="Genomic_DNA"/>
</dbReference>
<dbReference type="AlphaFoldDB" id="A0A058ZDU8"/>
<protein>
    <submittedName>
        <fullName evidence="7">Uncharacterized protein</fullName>
    </submittedName>
</protein>
<accession>A0A058ZDU8</accession>
<evidence type="ECO:0000256" key="6">
    <source>
        <dbReference type="SAM" id="Phobius"/>
    </source>
</evidence>
<dbReference type="PANTHER" id="PTHR36460:SF1">
    <property type="entry name" value="UPF0132 DOMAIN PROTEIN (AFU_ORTHOLOGUE AFUA_3G10255)"/>
    <property type="match status" value="1"/>
</dbReference>
<proteinExistence type="predicted"/>
<keyword evidence="2 6" id="KW-0812">Transmembrane</keyword>
<name>A0A058ZDU8_FONAL</name>
<dbReference type="STRING" id="691883.A0A058ZDU8"/>
<evidence type="ECO:0000256" key="2">
    <source>
        <dbReference type="ARBA" id="ARBA00022692"/>
    </source>
</evidence>
<evidence type="ECO:0000256" key="3">
    <source>
        <dbReference type="ARBA" id="ARBA00022989"/>
    </source>
</evidence>
<keyword evidence="4 6" id="KW-0472">Membrane</keyword>
<evidence type="ECO:0000313" key="7">
    <source>
        <dbReference type="EMBL" id="KCV72534.1"/>
    </source>
</evidence>
<keyword evidence="8" id="KW-1185">Reference proteome</keyword>